<reference evidence="1 2" key="1">
    <citation type="submission" date="2016-09" db="EMBL/GenBank/DDBJ databases">
        <title>Genome sequence of Eubacterium angustum.</title>
        <authorList>
            <person name="Poehlein A."/>
            <person name="Daniel R."/>
        </authorList>
    </citation>
    <scope>NUCLEOTIDE SEQUENCE [LARGE SCALE GENOMIC DNA]</scope>
    <source>
        <strain evidence="1 2">DSM 1989</strain>
    </source>
</reference>
<dbReference type="InterPro" id="IPR006448">
    <property type="entry name" value="Phage_term_ssu_P27"/>
</dbReference>
<name>A0A1S1V8J6_9FIRM</name>
<comment type="caution">
    <text evidence="1">The sequence shown here is derived from an EMBL/GenBank/DDBJ whole genome shotgun (WGS) entry which is preliminary data.</text>
</comment>
<dbReference type="EMBL" id="MKIE01000002">
    <property type="protein sequence ID" value="OHW62918.1"/>
    <property type="molecule type" value="Genomic_DNA"/>
</dbReference>
<accession>A0A1S1V8J6</accession>
<dbReference type="AlphaFoldDB" id="A0A1S1V8J6"/>
<sequence>MARPSKPVAVMVKNLTKEEIEARQETEKNLRGQADKIVPPRGMLNNNQKKIFNYIVGELKASEVLGNLDVYVLAKCSVSIDRMLDIERQINERPNLMKDKDLRLANDYYTKTFFRTCNELGLSPQSRAKLGNINLQAKQEQEDPLLEVLRK</sequence>
<dbReference type="Proteomes" id="UP000180254">
    <property type="component" value="Unassembled WGS sequence"/>
</dbReference>
<dbReference type="STRING" id="39480.EUAN_07020"/>
<evidence type="ECO:0000313" key="1">
    <source>
        <dbReference type="EMBL" id="OHW62918.1"/>
    </source>
</evidence>
<organism evidence="1 2">
    <name type="scientific">Andreesenia angusta</name>
    <dbReference type="NCBI Taxonomy" id="39480"/>
    <lineage>
        <taxon>Bacteria</taxon>
        <taxon>Bacillati</taxon>
        <taxon>Bacillota</taxon>
        <taxon>Tissierellia</taxon>
        <taxon>Tissierellales</taxon>
        <taxon>Gottschalkiaceae</taxon>
        <taxon>Andreesenia</taxon>
    </lineage>
</organism>
<dbReference type="Pfam" id="PF05119">
    <property type="entry name" value="Terminase_4"/>
    <property type="match status" value="1"/>
</dbReference>
<dbReference type="RefSeq" id="WP_071061743.1">
    <property type="nucleotide sequence ID" value="NZ_MKIE01000002.1"/>
</dbReference>
<gene>
    <name evidence="1" type="ORF">EUAN_07020</name>
</gene>
<keyword evidence="2" id="KW-1185">Reference proteome</keyword>
<evidence type="ECO:0000313" key="2">
    <source>
        <dbReference type="Proteomes" id="UP000180254"/>
    </source>
</evidence>
<proteinExistence type="predicted"/>
<dbReference type="OrthoDB" id="3035360at2"/>
<protein>
    <submittedName>
        <fullName evidence="1">Phage terminase, small subunit</fullName>
    </submittedName>
</protein>